<reference evidence="7" key="1">
    <citation type="journal article" date="2019" name="Int. J. Syst. Evol. Microbiol.">
        <title>The Global Catalogue of Microorganisms (GCM) 10K type strain sequencing project: providing services to taxonomists for standard genome sequencing and annotation.</title>
        <authorList>
            <consortium name="The Broad Institute Genomics Platform"/>
            <consortium name="The Broad Institute Genome Sequencing Center for Infectious Disease"/>
            <person name="Wu L."/>
            <person name="Ma J."/>
        </authorList>
    </citation>
    <scope>NUCLEOTIDE SEQUENCE [LARGE SCALE GENOMIC DNA]</scope>
    <source>
        <strain evidence="7">CCUG 43117</strain>
    </source>
</reference>
<comment type="caution">
    <text evidence="6">The sequence shown here is derived from an EMBL/GenBank/DDBJ whole genome shotgun (WGS) entry which is preliminary data.</text>
</comment>
<dbReference type="SUPFAM" id="SSF46689">
    <property type="entry name" value="Homeodomain-like"/>
    <property type="match status" value="2"/>
</dbReference>
<evidence type="ECO:0000256" key="2">
    <source>
        <dbReference type="ARBA" id="ARBA00023125"/>
    </source>
</evidence>
<keyword evidence="2" id="KW-0238">DNA-binding</keyword>
<dbReference type="Gene3D" id="1.10.10.60">
    <property type="entry name" value="Homeodomain-like"/>
    <property type="match status" value="2"/>
</dbReference>
<dbReference type="RefSeq" id="WP_082735188.1">
    <property type="nucleotide sequence ID" value="NZ_JBHSLU010000003.1"/>
</dbReference>
<feature type="region of interest" description="Disordered" evidence="4">
    <location>
        <begin position="1"/>
        <end position="23"/>
    </location>
</feature>
<protein>
    <submittedName>
        <fullName evidence="6">Helix-turn-helix transcriptional regulator</fullName>
    </submittedName>
</protein>
<gene>
    <name evidence="6" type="ORF">ACFPN9_00960</name>
</gene>
<evidence type="ECO:0000313" key="6">
    <source>
        <dbReference type="EMBL" id="MFC5503821.1"/>
    </source>
</evidence>
<evidence type="ECO:0000256" key="3">
    <source>
        <dbReference type="ARBA" id="ARBA00023163"/>
    </source>
</evidence>
<keyword evidence="1" id="KW-0805">Transcription regulation</keyword>
<proteinExistence type="predicted"/>
<evidence type="ECO:0000313" key="7">
    <source>
        <dbReference type="Proteomes" id="UP001596060"/>
    </source>
</evidence>
<evidence type="ECO:0000259" key="5">
    <source>
        <dbReference type="PROSITE" id="PS01124"/>
    </source>
</evidence>
<feature type="compositionally biased region" description="Polar residues" evidence="4">
    <location>
        <begin position="11"/>
        <end position="23"/>
    </location>
</feature>
<dbReference type="PROSITE" id="PS01124">
    <property type="entry name" value="HTH_ARAC_FAMILY_2"/>
    <property type="match status" value="1"/>
</dbReference>
<dbReference type="Pfam" id="PF12833">
    <property type="entry name" value="HTH_18"/>
    <property type="match status" value="1"/>
</dbReference>
<dbReference type="SMART" id="SM00342">
    <property type="entry name" value="HTH_ARAC"/>
    <property type="match status" value="1"/>
</dbReference>
<feature type="domain" description="HTH araC/xylS-type" evidence="5">
    <location>
        <begin position="28"/>
        <end position="125"/>
    </location>
</feature>
<dbReference type="EMBL" id="JBHSLU010000003">
    <property type="protein sequence ID" value="MFC5503821.1"/>
    <property type="molecule type" value="Genomic_DNA"/>
</dbReference>
<dbReference type="PANTHER" id="PTHR46796">
    <property type="entry name" value="HTH-TYPE TRANSCRIPTIONAL ACTIVATOR RHAS-RELATED"/>
    <property type="match status" value="1"/>
</dbReference>
<organism evidence="6 7">
    <name type="scientific">Bosea massiliensis</name>
    <dbReference type="NCBI Taxonomy" id="151419"/>
    <lineage>
        <taxon>Bacteria</taxon>
        <taxon>Pseudomonadati</taxon>
        <taxon>Pseudomonadota</taxon>
        <taxon>Alphaproteobacteria</taxon>
        <taxon>Hyphomicrobiales</taxon>
        <taxon>Boseaceae</taxon>
        <taxon>Bosea</taxon>
    </lineage>
</organism>
<dbReference type="InterPro" id="IPR018060">
    <property type="entry name" value="HTH_AraC"/>
</dbReference>
<name>A0ABW0NTG9_9HYPH</name>
<evidence type="ECO:0000256" key="1">
    <source>
        <dbReference type="ARBA" id="ARBA00023015"/>
    </source>
</evidence>
<dbReference type="InterPro" id="IPR009057">
    <property type="entry name" value="Homeodomain-like_sf"/>
</dbReference>
<dbReference type="Proteomes" id="UP001596060">
    <property type="component" value="Unassembled WGS sequence"/>
</dbReference>
<dbReference type="InterPro" id="IPR050204">
    <property type="entry name" value="AraC_XylS_family_regulators"/>
</dbReference>
<accession>A0ABW0NTG9</accession>
<keyword evidence="7" id="KW-1185">Reference proteome</keyword>
<sequence length="144" mass="16006">MHEPAPVNPVLQESGTTPSSLPASQGIRRALSHIERHFTDAIYLEDLAALAGLSVCRFVTVFRRQVGLTPHRFICHRRIGYAKRLLRDGVPMALAASEAGFFDQSHFSRHFKNICGMTPGRYLREMGGLPRREADARPPLQSAA</sequence>
<evidence type="ECO:0000256" key="4">
    <source>
        <dbReference type="SAM" id="MobiDB-lite"/>
    </source>
</evidence>
<keyword evidence="3" id="KW-0804">Transcription</keyword>